<reference evidence="1 2" key="1">
    <citation type="journal article" date="2019" name="Int. J. Syst. Evol. Microbiol.">
        <title>The Global Catalogue of Microorganisms (GCM) 10K type strain sequencing project: providing services to taxonomists for standard genome sequencing and annotation.</title>
        <authorList>
            <consortium name="The Broad Institute Genomics Platform"/>
            <consortium name="The Broad Institute Genome Sequencing Center for Infectious Disease"/>
            <person name="Wu L."/>
            <person name="Ma J."/>
        </authorList>
    </citation>
    <scope>NUCLEOTIDE SEQUENCE [LARGE SCALE GENOMIC DNA]</scope>
    <source>
        <strain evidence="1 2">JCM 16331</strain>
    </source>
</reference>
<dbReference type="Gene3D" id="2.40.50.140">
    <property type="entry name" value="Nucleic acid-binding proteins"/>
    <property type="match status" value="1"/>
</dbReference>
<dbReference type="Proteomes" id="UP000608850">
    <property type="component" value="Unassembled WGS sequence"/>
</dbReference>
<dbReference type="GO" id="GO:0003677">
    <property type="term" value="F:DNA binding"/>
    <property type="evidence" value="ECO:0007669"/>
    <property type="project" value="UniProtKB-KW"/>
</dbReference>
<dbReference type="OrthoDB" id="170249at2157"/>
<gene>
    <name evidence="1" type="ORF">GCM10009021_27020</name>
</gene>
<keyword evidence="1" id="KW-0238">DNA-binding</keyword>
<dbReference type="AlphaFoldDB" id="A0A830GE78"/>
<dbReference type="InterPro" id="IPR012340">
    <property type="entry name" value="NA-bd_OB-fold"/>
</dbReference>
<sequence length="297" mass="33028">MSSNNASGKVVSVDEQAFEDVERETVDEDSFTVVAETPAFQATVNEETQAKVDANHPEGIADADQERIPGVTLAQEERIKAREAELDRISAQAELGEQDGRAERARDVAAARSAEWNREFDRRAASVDRSCSPDRDAREVLSREELGAVNKQAGRLADELGGWSRAAISRRLAQAVLDGADITRAVLDVKDELEAAPGQVIPINRVEDVDRGEVSIDGRVRELWEPSSAKIAQVGLLEDETGRIKFTSWEKSGMREVAEDERVRVRGASKNWYQGRVSIAFTGWTHLHFPERGRYWE</sequence>
<dbReference type="CDD" id="cd04491">
    <property type="entry name" value="SoSSB_OBF"/>
    <property type="match status" value="1"/>
</dbReference>
<accession>A0A830GE78</accession>
<name>A0A830GE78_9EURY</name>
<evidence type="ECO:0000313" key="2">
    <source>
        <dbReference type="Proteomes" id="UP000608850"/>
    </source>
</evidence>
<dbReference type="SUPFAM" id="SSF50249">
    <property type="entry name" value="Nucleic acid-binding proteins"/>
    <property type="match status" value="1"/>
</dbReference>
<protein>
    <submittedName>
        <fullName evidence="1">DNA-binding protein</fullName>
    </submittedName>
</protein>
<organism evidence="1 2">
    <name type="scientific">Halarchaeum nitratireducens</name>
    <dbReference type="NCBI Taxonomy" id="489913"/>
    <lineage>
        <taxon>Archaea</taxon>
        <taxon>Methanobacteriati</taxon>
        <taxon>Methanobacteriota</taxon>
        <taxon>Stenosarchaea group</taxon>
        <taxon>Halobacteria</taxon>
        <taxon>Halobacteriales</taxon>
        <taxon>Halobacteriaceae</taxon>
    </lineage>
</organism>
<evidence type="ECO:0000313" key="1">
    <source>
        <dbReference type="EMBL" id="GGN23978.1"/>
    </source>
</evidence>
<dbReference type="RefSeq" id="WP_188879657.1">
    <property type="nucleotide sequence ID" value="NZ_BMOQ01000008.1"/>
</dbReference>
<comment type="caution">
    <text evidence="1">The sequence shown here is derived from an EMBL/GenBank/DDBJ whole genome shotgun (WGS) entry which is preliminary data.</text>
</comment>
<keyword evidence="2" id="KW-1185">Reference proteome</keyword>
<dbReference type="EMBL" id="BMOQ01000008">
    <property type="protein sequence ID" value="GGN23978.1"/>
    <property type="molecule type" value="Genomic_DNA"/>
</dbReference>
<proteinExistence type="predicted"/>